<organism evidence="2 3">
    <name type="scientific">Cinchona calisaya</name>
    <dbReference type="NCBI Taxonomy" id="153742"/>
    <lineage>
        <taxon>Eukaryota</taxon>
        <taxon>Viridiplantae</taxon>
        <taxon>Streptophyta</taxon>
        <taxon>Embryophyta</taxon>
        <taxon>Tracheophyta</taxon>
        <taxon>Spermatophyta</taxon>
        <taxon>Magnoliopsida</taxon>
        <taxon>eudicotyledons</taxon>
        <taxon>Gunneridae</taxon>
        <taxon>Pentapetalae</taxon>
        <taxon>asterids</taxon>
        <taxon>lamiids</taxon>
        <taxon>Gentianales</taxon>
        <taxon>Rubiaceae</taxon>
        <taxon>Cinchonoideae</taxon>
        <taxon>Cinchoneae</taxon>
        <taxon>Cinchona</taxon>
    </lineage>
</organism>
<proteinExistence type="predicted"/>
<dbReference type="EMBL" id="JBJUIK010000006">
    <property type="protein sequence ID" value="KAL3525096.1"/>
    <property type="molecule type" value="Genomic_DNA"/>
</dbReference>
<dbReference type="AlphaFoldDB" id="A0ABD3A046"/>
<comment type="caution">
    <text evidence="2">The sequence shown here is derived from an EMBL/GenBank/DDBJ whole genome shotgun (WGS) entry which is preliminary data.</text>
</comment>
<evidence type="ECO:0000313" key="2">
    <source>
        <dbReference type="EMBL" id="KAL3525096.1"/>
    </source>
</evidence>
<reference evidence="2 3" key="1">
    <citation type="submission" date="2024-11" db="EMBL/GenBank/DDBJ databases">
        <title>A near-complete genome assembly of Cinchona calisaya.</title>
        <authorList>
            <person name="Lian D.C."/>
            <person name="Zhao X.W."/>
            <person name="Wei L."/>
        </authorList>
    </citation>
    <scope>NUCLEOTIDE SEQUENCE [LARGE SCALE GENOMIC DNA]</scope>
    <source>
        <tissue evidence="2">Nenye</tissue>
    </source>
</reference>
<accession>A0ABD3A046</accession>
<name>A0ABD3A046_9GENT</name>
<dbReference type="Proteomes" id="UP001630127">
    <property type="component" value="Unassembled WGS sequence"/>
</dbReference>
<keyword evidence="3" id="KW-1185">Reference proteome</keyword>
<evidence type="ECO:0000313" key="3">
    <source>
        <dbReference type="Proteomes" id="UP001630127"/>
    </source>
</evidence>
<sequence length="155" mass="17584">MGMIHLWKSEKSINFTIELFPRKGSVWVKQPDISSIKLEAFEPRSTEPSVPQHQSLTSAKQPFFSKGRHNRKKIIYLNANSKLSRILKENHSTLPKLRGNRKQVADQIHVGRNQAIQQLCTNLLSQDEGCLVASEFFPKDTEVEQPSAIAGNKSF</sequence>
<feature type="compositionally biased region" description="Polar residues" evidence="1">
    <location>
        <begin position="46"/>
        <end position="60"/>
    </location>
</feature>
<protein>
    <submittedName>
        <fullName evidence="2">Uncharacterized protein</fullName>
    </submittedName>
</protein>
<gene>
    <name evidence="2" type="ORF">ACH5RR_013468</name>
</gene>
<feature type="region of interest" description="Disordered" evidence="1">
    <location>
        <begin position="44"/>
        <end position="63"/>
    </location>
</feature>
<evidence type="ECO:0000256" key="1">
    <source>
        <dbReference type="SAM" id="MobiDB-lite"/>
    </source>
</evidence>